<dbReference type="InterPro" id="IPR036736">
    <property type="entry name" value="ACP-like_sf"/>
</dbReference>
<proteinExistence type="predicted"/>
<evidence type="ECO:0000313" key="2">
    <source>
        <dbReference type="EMBL" id="WXB16503.1"/>
    </source>
</evidence>
<evidence type="ECO:0000313" key="3">
    <source>
        <dbReference type="Proteomes" id="UP001370348"/>
    </source>
</evidence>
<name>A0ABZ2M037_9BACT</name>
<dbReference type="EMBL" id="CP089984">
    <property type="protein sequence ID" value="WXB16503.1"/>
    <property type="molecule type" value="Genomic_DNA"/>
</dbReference>
<sequence length="89" mass="9782">MDKNQIEEMVFAVVSQQFNVPIHDVTPKILLIDDLGADSAALVEFSARLEDTFKTEFPDLRYLADKDLGELIDFISNHGKLNAATGTGG</sequence>
<organism evidence="2 3">
    <name type="scientific">Pendulispora albinea</name>
    <dbReference type="NCBI Taxonomy" id="2741071"/>
    <lineage>
        <taxon>Bacteria</taxon>
        <taxon>Pseudomonadati</taxon>
        <taxon>Myxococcota</taxon>
        <taxon>Myxococcia</taxon>
        <taxon>Myxococcales</taxon>
        <taxon>Sorangiineae</taxon>
        <taxon>Pendulisporaceae</taxon>
        <taxon>Pendulispora</taxon>
    </lineage>
</organism>
<evidence type="ECO:0000259" key="1">
    <source>
        <dbReference type="PROSITE" id="PS50075"/>
    </source>
</evidence>
<dbReference type="PROSITE" id="PS50075">
    <property type="entry name" value="CARRIER"/>
    <property type="match status" value="1"/>
</dbReference>
<dbReference type="Pfam" id="PF00550">
    <property type="entry name" value="PP-binding"/>
    <property type="match status" value="1"/>
</dbReference>
<dbReference type="Gene3D" id="1.10.1200.10">
    <property type="entry name" value="ACP-like"/>
    <property type="match status" value="1"/>
</dbReference>
<dbReference type="InterPro" id="IPR009081">
    <property type="entry name" value="PP-bd_ACP"/>
</dbReference>
<accession>A0ABZ2M037</accession>
<protein>
    <submittedName>
        <fullName evidence="2">Phosphopantetheine-binding protein</fullName>
    </submittedName>
</protein>
<reference evidence="2 3" key="1">
    <citation type="submission" date="2021-12" db="EMBL/GenBank/DDBJ databases">
        <title>Discovery of the Pendulisporaceae a myxobacterial family with distinct sporulation behavior and unique specialized metabolism.</title>
        <authorList>
            <person name="Garcia R."/>
            <person name="Popoff A."/>
            <person name="Bader C.D."/>
            <person name="Loehr J."/>
            <person name="Walesch S."/>
            <person name="Walt C."/>
            <person name="Boldt J."/>
            <person name="Bunk B."/>
            <person name="Haeckl F.J.F.P.J."/>
            <person name="Gunesch A.P."/>
            <person name="Birkelbach J."/>
            <person name="Nuebel U."/>
            <person name="Pietschmann T."/>
            <person name="Bach T."/>
            <person name="Mueller R."/>
        </authorList>
    </citation>
    <scope>NUCLEOTIDE SEQUENCE [LARGE SCALE GENOMIC DNA]</scope>
    <source>
        <strain evidence="2 3">MSr11954</strain>
    </source>
</reference>
<keyword evidence="3" id="KW-1185">Reference proteome</keyword>
<feature type="domain" description="Carrier" evidence="1">
    <location>
        <begin position="4"/>
        <end position="79"/>
    </location>
</feature>
<dbReference type="SUPFAM" id="SSF47336">
    <property type="entry name" value="ACP-like"/>
    <property type="match status" value="1"/>
</dbReference>
<dbReference type="Proteomes" id="UP001370348">
    <property type="component" value="Chromosome"/>
</dbReference>
<gene>
    <name evidence="2" type="ORF">LZC94_04300</name>
</gene>
<dbReference type="RefSeq" id="WP_394826127.1">
    <property type="nucleotide sequence ID" value="NZ_CP089984.1"/>
</dbReference>